<name>A0A1M6R6H4_9RHOB</name>
<accession>A0A1M6R6H4</accession>
<evidence type="ECO:0008006" key="3">
    <source>
        <dbReference type="Google" id="ProtNLM"/>
    </source>
</evidence>
<proteinExistence type="predicted"/>
<organism evidence="1 2">
    <name type="scientific">Shimia gijangensis</name>
    <dbReference type="NCBI Taxonomy" id="1470563"/>
    <lineage>
        <taxon>Bacteria</taxon>
        <taxon>Pseudomonadati</taxon>
        <taxon>Pseudomonadota</taxon>
        <taxon>Alphaproteobacteria</taxon>
        <taxon>Rhodobacterales</taxon>
        <taxon>Roseobacteraceae</taxon>
    </lineage>
</organism>
<dbReference type="SUPFAM" id="SSF53335">
    <property type="entry name" value="S-adenosyl-L-methionine-dependent methyltransferases"/>
    <property type="match status" value="1"/>
</dbReference>
<gene>
    <name evidence="1" type="ORF">SAMN05444000_12429</name>
</gene>
<dbReference type="Gene3D" id="3.40.50.150">
    <property type="entry name" value="Vaccinia Virus protein VP39"/>
    <property type="match status" value="1"/>
</dbReference>
<dbReference type="STRING" id="1470563.SAMN05444000_12429"/>
<reference evidence="2" key="1">
    <citation type="submission" date="2016-11" db="EMBL/GenBank/DDBJ databases">
        <authorList>
            <person name="Varghese N."/>
            <person name="Submissions S."/>
        </authorList>
    </citation>
    <scope>NUCLEOTIDE SEQUENCE [LARGE SCALE GENOMIC DNA]</scope>
    <source>
        <strain evidence="2">DSM 100564</strain>
    </source>
</reference>
<dbReference type="OrthoDB" id="5525831at2"/>
<dbReference type="InterPro" id="IPR029063">
    <property type="entry name" value="SAM-dependent_MTases_sf"/>
</dbReference>
<dbReference type="PANTHER" id="PTHR20974:SF0">
    <property type="entry name" value="UPF0585 PROTEIN CG18661"/>
    <property type="match status" value="1"/>
</dbReference>
<dbReference type="InterPro" id="IPR010342">
    <property type="entry name" value="DUF938"/>
</dbReference>
<dbReference type="RefSeq" id="WP_073255703.1">
    <property type="nucleotide sequence ID" value="NZ_FQZQ01000024.1"/>
</dbReference>
<dbReference type="Proteomes" id="UP000183982">
    <property type="component" value="Unassembled WGS sequence"/>
</dbReference>
<dbReference type="AlphaFoldDB" id="A0A1M6R6H4"/>
<evidence type="ECO:0000313" key="1">
    <source>
        <dbReference type="EMBL" id="SHK28075.1"/>
    </source>
</evidence>
<dbReference type="PANTHER" id="PTHR20974">
    <property type="entry name" value="UPF0585 PROTEIN CG18661"/>
    <property type="match status" value="1"/>
</dbReference>
<keyword evidence="2" id="KW-1185">Reference proteome</keyword>
<evidence type="ECO:0000313" key="2">
    <source>
        <dbReference type="Proteomes" id="UP000183982"/>
    </source>
</evidence>
<sequence length="219" mass="23281">MPRRLNLPDTASVAQATEDGRMFAPSAARNAEAIVALVCDRAPEQGRALEIASGTGQHVVQLAKARPGLHWQPSEVDAARRASIDVYVAEAGLKNISPATDLDATAHGWHADHGGQDFIMLVNLLHLISEGEARVLVNEAAGALSSGGTLMIYGPFMRDDAMISEGDASFHASLQAQDPEIGYKSDFDVLDWAVAAGLEFADMVEMPANNLAIILRKPA</sequence>
<dbReference type="Pfam" id="PF06080">
    <property type="entry name" value="DUF938"/>
    <property type="match status" value="1"/>
</dbReference>
<protein>
    <recommendedName>
        <fullName evidence="3">Methyltransferase domain-containing protein</fullName>
    </recommendedName>
</protein>
<dbReference type="EMBL" id="FQZQ01000024">
    <property type="protein sequence ID" value="SHK28075.1"/>
    <property type="molecule type" value="Genomic_DNA"/>
</dbReference>